<dbReference type="KEGG" id="ddb:E7747_13365"/>
<feature type="transmembrane region" description="Helical" evidence="1">
    <location>
        <begin position="199"/>
        <end position="223"/>
    </location>
</feature>
<dbReference type="AlphaFoldDB" id="A0A4P7W6I9"/>
<keyword evidence="1" id="KW-0472">Membrane</keyword>
<dbReference type="EMBL" id="CP039396">
    <property type="protein sequence ID" value="QCD43180.1"/>
    <property type="molecule type" value="Genomic_DNA"/>
</dbReference>
<dbReference type="PANTHER" id="PTHR34822:SF1">
    <property type="entry name" value="GRPB FAMILY PROTEIN"/>
    <property type="match status" value="1"/>
</dbReference>
<gene>
    <name evidence="2" type="ORF">E7747_13365</name>
</gene>
<sequence>MKNLKDMTLDELWQLFPIVLVPNNPCWKEWADDEIDQLKRLLSDCSPVIHHIGSTAIPDIKAKPIVDILVEITHNENLSRLRNTMENAGYICMSSSSSRLSFNKGYTSAGYAERVFHIHIHLKGDNDEIIFRDYLRENPDVAHEYELLKMSLLPQYSHDRDKYTEAKTEFVRRVTALAKDASNENFAIIEISQKFCNRLLICLVAIFFLCVPLNAVNIVTYSVSDSIPTSSSEELRMLFKWLSNADNRVRMSFELQSTNAPFTIYKAEWQHCDSMYEPMEPFSLIAQTNESTGKNTKWHITLDFPFSSIFDEYDTLILYTDRGIIRCPTSREGQLRETIEILTNDYEMQIDTSKKSSRMAWNILVMVLTGVIAVGGAVFVIVHRRFVQKHREIEELSLLIAERTDRNLELEAKVDALYGSRLDTLNMLCNEYFEKSESDKLKLTLYNEVEKHILALRDTKSIAELEGIVNTFLDNILIRIREQLPELNKNDRIFLTYLYAGFSPRAVCIFTNIKIKNFYNRRSRLKDRILASDALDKEYFVSKM</sequence>
<keyword evidence="1" id="KW-1133">Transmembrane helix</keyword>
<dbReference type="SUPFAM" id="SSF81301">
    <property type="entry name" value="Nucleotidyltransferase"/>
    <property type="match status" value="1"/>
</dbReference>
<dbReference type="InterPro" id="IPR007344">
    <property type="entry name" value="GrpB/CoaE"/>
</dbReference>
<keyword evidence="1" id="KW-0812">Transmembrane</keyword>
<reference evidence="3" key="1">
    <citation type="submission" date="2019-02" db="EMBL/GenBank/DDBJ databases">
        <title>Isolation and identification of novel species under the genus Muribaculum.</title>
        <authorList>
            <person name="Miyake S."/>
            <person name="Ding Y."/>
            <person name="Low A."/>
            <person name="Soh M."/>
            <person name="Seedorf H."/>
        </authorList>
    </citation>
    <scope>NUCLEOTIDE SEQUENCE [LARGE SCALE GENOMIC DNA]</scope>
    <source>
        <strain evidence="3">H5</strain>
    </source>
</reference>
<dbReference type="RefSeq" id="WP_123614784.1">
    <property type="nucleotide sequence ID" value="NZ_CP039396.1"/>
</dbReference>
<dbReference type="PANTHER" id="PTHR34822">
    <property type="entry name" value="GRPB DOMAIN PROTEIN (AFU_ORTHOLOGUE AFUA_1G01530)"/>
    <property type="match status" value="1"/>
</dbReference>
<evidence type="ECO:0000313" key="2">
    <source>
        <dbReference type="EMBL" id="QCD43180.1"/>
    </source>
</evidence>
<organism evidence="2 3">
    <name type="scientific">Duncaniella dubosii</name>
    <dbReference type="NCBI Taxonomy" id="2518971"/>
    <lineage>
        <taxon>Bacteria</taxon>
        <taxon>Pseudomonadati</taxon>
        <taxon>Bacteroidota</taxon>
        <taxon>Bacteroidia</taxon>
        <taxon>Bacteroidales</taxon>
        <taxon>Muribaculaceae</taxon>
        <taxon>Duncaniella</taxon>
    </lineage>
</organism>
<evidence type="ECO:0000313" key="3">
    <source>
        <dbReference type="Proteomes" id="UP000297149"/>
    </source>
</evidence>
<dbReference type="Gene3D" id="3.30.460.10">
    <property type="entry name" value="Beta Polymerase, domain 2"/>
    <property type="match status" value="1"/>
</dbReference>
<proteinExistence type="predicted"/>
<evidence type="ECO:0000256" key="1">
    <source>
        <dbReference type="SAM" id="Phobius"/>
    </source>
</evidence>
<name>A0A4P7W6I9_9BACT</name>
<feature type="transmembrane region" description="Helical" evidence="1">
    <location>
        <begin position="359"/>
        <end position="382"/>
    </location>
</feature>
<dbReference type="InterPro" id="IPR043519">
    <property type="entry name" value="NT_sf"/>
</dbReference>
<keyword evidence="3" id="KW-1185">Reference proteome</keyword>
<accession>A0A4P7W6I9</accession>
<dbReference type="Pfam" id="PF04229">
    <property type="entry name" value="GrpB"/>
    <property type="match status" value="1"/>
</dbReference>
<protein>
    <submittedName>
        <fullName evidence="2">GrpB family protein</fullName>
    </submittedName>
</protein>
<dbReference type="Proteomes" id="UP000297149">
    <property type="component" value="Chromosome"/>
</dbReference>